<reference evidence="2 3" key="1">
    <citation type="submission" date="2015-12" db="EMBL/GenBank/DDBJ databases">
        <title>Draft genome sequence of Moniliophthora roreri, the causal agent of frosty pod rot of cacao.</title>
        <authorList>
            <person name="Aime M.C."/>
            <person name="Diaz-Valderrama J.R."/>
            <person name="Kijpornyongpan T."/>
            <person name="Phillips-Mora W."/>
        </authorList>
    </citation>
    <scope>NUCLEOTIDE SEQUENCE [LARGE SCALE GENOMIC DNA]</scope>
    <source>
        <strain evidence="2 3">MCA 2952</strain>
    </source>
</reference>
<dbReference type="EMBL" id="LATX01001501">
    <property type="protein sequence ID" value="KTB41243.1"/>
    <property type="molecule type" value="Genomic_DNA"/>
</dbReference>
<gene>
    <name evidence="2" type="ORF">WG66_6211</name>
</gene>
<sequence>MFRASLARSSQLMARSATQLPRLVSPHIRFQSTHTPGGSQVSDGQAKDRTYQKLFEQDWNAPVITYEQLKPKTESPSPDAFLIDVREPDEVIQGMIPSAVNLPLSVLAESFQSTSEVFEAKHGFPKPDYGQELTFYCRSGKRSSTASDIAYRQGYKRWSIPLYANPSSFLKRILQHSQL</sequence>
<dbReference type="GO" id="GO:0004792">
    <property type="term" value="F:thiosulfate-cyanide sulfurtransferase activity"/>
    <property type="evidence" value="ECO:0007669"/>
    <property type="project" value="TreeGrafter"/>
</dbReference>
<dbReference type="GO" id="GO:0005739">
    <property type="term" value="C:mitochondrion"/>
    <property type="evidence" value="ECO:0007669"/>
    <property type="project" value="TreeGrafter"/>
</dbReference>
<proteinExistence type="predicted"/>
<evidence type="ECO:0000259" key="1">
    <source>
        <dbReference type="PROSITE" id="PS50206"/>
    </source>
</evidence>
<dbReference type="PANTHER" id="PTHR44086">
    <property type="entry name" value="THIOSULFATE SULFURTRANSFERASE RDL2, MITOCHONDRIAL-RELATED"/>
    <property type="match status" value="1"/>
</dbReference>
<dbReference type="PANTHER" id="PTHR44086:SF10">
    <property type="entry name" value="THIOSULFATE SULFURTRANSFERASE_RHODANESE-LIKE DOMAIN-CONTAINING PROTEIN 3"/>
    <property type="match status" value="1"/>
</dbReference>
<evidence type="ECO:0000313" key="3">
    <source>
        <dbReference type="Proteomes" id="UP000054988"/>
    </source>
</evidence>
<dbReference type="InterPro" id="IPR001763">
    <property type="entry name" value="Rhodanese-like_dom"/>
</dbReference>
<protein>
    <recommendedName>
        <fullName evidence="1">Rhodanese domain-containing protein</fullName>
    </recommendedName>
</protein>
<dbReference type="Gene3D" id="3.40.250.10">
    <property type="entry name" value="Rhodanese-like domain"/>
    <property type="match status" value="1"/>
</dbReference>
<dbReference type="Proteomes" id="UP000054988">
    <property type="component" value="Unassembled WGS sequence"/>
</dbReference>
<organism evidence="2 3">
    <name type="scientific">Moniliophthora roreri</name>
    <name type="common">Frosty pod rot fungus</name>
    <name type="synonym">Monilia roreri</name>
    <dbReference type="NCBI Taxonomy" id="221103"/>
    <lineage>
        <taxon>Eukaryota</taxon>
        <taxon>Fungi</taxon>
        <taxon>Dikarya</taxon>
        <taxon>Basidiomycota</taxon>
        <taxon>Agaricomycotina</taxon>
        <taxon>Agaricomycetes</taxon>
        <taxon>Agaricomycetidae</taxon>
        <taxon>Agaricales</taxon>
        <taxon>Marasmiineae</taxon>
        <taxon>Marasmiaceae</taxon>
        <taxon>Moniliophthora</taxon>
    </lineage>
</organism>
<feature type="domain" description="Rhodanese" evidence="1">
    <location>
        <begin position="76"/>
        <end position="157"/>
    </location>
</feature>
<dbReference type="Pfam" id="PF00581">
    <property type="entry name" value="Rhodanese"/>
    <property type="match status" value="1"/>
</dbReference>
<dbReference type="eggNOG" id="KOG1530">
    <property type="taxonomic scope" value="Eukaryota"/>
</dbReference>
<dbReference type="InterPro" id="IPR036873">
    <property type="entry name" value="Rhodanese-like_dom_sf"/>
</dbReference>
<evidence type="ECO:0000313" key="2">
    <source>
        <dbReference type="EMBL" id="KTB41243.1"/>
    </source>
</evidence>
<accession>A0A0W0FY03</accession>
<comment type="caution">
    <text evidence="2">The sequence shown here is derived from an EMBL/GenBank/DDBJ whole genome shotgun (WGS) entry which is preliminary data.</text>
</comment>
<dbReference type="SUPFAM" id="SSF52821">
    <property type="entry name" value="Rhodanese/Cell cycle control phosphatase"/>
    <property type="match status" value="1"/>
</dbReference>
<dbReference type="SMART" id="SM00450">
    <property type="entry name" value="RHOD"/>
    <property type="match status" value="1"/>
</dbReference>
<dbReference type="PROSITE" id="PS50206">
    <property type="entry name" value="RHODANESE_3"/>
    <property type="match status" value="1"/>
</dbReference>
<dbReference type="AlphaFoldDB" id="A0A0W0FY03"/>
<name>A0A0W0FY03_MONRR</name>